<reference evidence="1 2" key="1">
    <citation type="journal article" date="2012" name="PLoS Pathog.">
        <title>Diverse lifestyles and strategies of plant pathogenesis encoded in the genomes of eighteen Dothideomycetes fungi.</title>
        <authorList>
            <person name="Ohm R.A."/>
            <person name="Feau N."/>
            <person name="Henrissat B."/>
            <person name="Schoch C.L."/>
            <person name="Horwitz B.A."/>
            <person name="Barry K.W."/>
            <person name="Condon B.J."/>
            <person name="Copeland A.C."/>
            <person name="Dhillon B."/>
            <person name="Glaser F."/>
            <person name="Hesse C.N."/>
            <person name="Kosti I."/>
            <person name="LaButti K."/>
            <person name="Lindquist E.A."/>
            <person name="Lucas S."/>
            <person name="Salamov A.A."/>
            <person name="Bradshaw R.E."/>
            <person name="Ciuffetti L."/>
            <person name="Hamelin R.C."/>
            <person name="Kema G.H.J."/>
            <person name="Lawrence C."/>
            <person name="Scott J.A."/>
            <person name="Spatafora J.W."/>
            <person name="Turgeon B.G."/>
            <person name="de Wit P.J.G.M."/>
            <person name="Zhong S."/>
            <person name="Goodwin S.B."/>
            <person name="Grigoriev I.V."/>
        </authorList>
    </citation>
    <scope>NUCLEOTIDE SEQUENCE [LARGE SCALE GENOMIC DNA]</scope>
    <source>
        <strain evidence="2">28A</strain>
    </source>
</reference>
<dbReference type="AlphaFoldDB" id="R0IA73"/>
<dbReference type="EMBL" id="KB908844">
    <property type="protein sequence ID" value="EOA82370.1"/>
    <property type="molecule type" value="Genomic_DNA"/>
</dbReference>
<gene>
    <name evidence="1" type="ORF">SETTUDRAFT_22367</name>
</gene>
<name>R0IA73_EXST2</name>
<evidence type="ECO:0000313" key="1">
    <source>
        <dbReference type="EMBL" id="EOA82370.1"/>
    </source>
</evidence>
<organism evidence="1 2">
    <name type="scientific">Exserohilum turcicum (strain 28A)</name>
    <name type="common">Northern leaf blight fungus</name>
    <name type="synonym">Setosphaeria turcica</name>
    <dbReference type="NCBI Taxonomy" id="671987"/>
    <lineage>
        <taxon>Eukaryota</taxon>
        <taxon>Fungi</taxon>
        <taxon>Dikarya</taxon>
        <taxon>Ascomycota</taxon>
        <taxon>Pezizomycotina</taxon>
        <taxon>Dothideomycetes</taxon>
        <taxon>Pleosporomycetidae</taxon>
        <taxon>Pleosporales</taxon>
        <taxon>Pleosporineae</taxon>
        <taxon>Pleosporaceae</taxon>
        <taxon>Exserohilum</taxon>
    </lineage>
</organism>
<proteinExistence type="predicted"/>
<evidence type="ECO:0000313" key="2">
    <source>
        <dbReference type="Proteomes" id="UP000016935"/>
    </source>
</evidence>
<accession>R0IA73</accession>
<protein>
    <submittedName>
        <fullName evidence="1">Uncharacterized protein</fullName>
    </submittedName>
</protein>
<reference evidence="1 2" key="2">
    <citation type="journal article" date="2013" name="PLoS Genet.">
        <title>Comparative genome structure, secondary metabolite, and effector coding capacity across Cochliobolus pathogens.</title>
        <authorList>
            <person name="Condon B.J."/>
            <person name="Leng Y."/>
            <person name="Wu D."/>
            <person name="Bushley K.E."/>
            <person name="Ohm R.A."/>
            <person name="Otillar R."/>
            <person name="Martin J."/>
            <person name="Schackwitz W."/>
            <person name="Grimwood J."/>
            <person name="MohdZainudin N."/>
            <person name="Xue C."/>
            <person name="Wang R."/>
            <person name="Manning V.A."/>
            <person name="Dhillon B."/>
            <person name="Tu Z.J."/>
            <person name="Steffenson B.J."/>
            <person name="Salamov A."/>
            <person name="Sun H."/>
            <person name="Lowry S."/>
            <person name="LaButti K."/>
            <person name="Han J."/>
            <person name="Copeland A."/>
            <person name="Lindquist E."/>
            <person name="Barry K."/>
            <person name="Schmutz J."/>
            <person name="Baker S.E."/>
            <person name="Ciuffetti L.M."/>
            <person name="Grigoriev I.V."/>
            <person name="Zhong S."/>
            <person name="Turgeon B.G."/>
        </authorList>
    </citation>
    <scope>NUCLEOTIDE SEQUENCE [LARGE SCALE GENOMIC DNA]</scope>
    <source>
        <strain evidence="2">28A</strain>
    </source>
</reference>
<dbReference type="HOGENOM" id="CLU_2869054_0_0_1"/>
<dbReference type="RefSeq" id="XP_008029321.1">
    <property type="nucleotide sequence ID" value="XM_008031130.1"/>
</dbReference>
<sequence>MAGKDTNICIRERVANHLALKQMTPPTSALFRRRGQKQHAGGLCRSTLVVVMPKERPDANRPSV</sequence>
<keyword evidence="2" id="KW-1185">Reference proteome</keyword>
<dbReference type="Proteomes" id="UP000016935">
    <property type="component" value="Unassembled WGS sequence"/>
</dbReference>
<dbReference type="GeneID" id="19402541"/>